<keyword evidence="2" id="KW-0813">Transport</keyword>
<sequence length="97" mass="10786">MSLLPPQEITLYLLSFATGLFILASIFYFIRVVKGPSLPDIVLAVDTLSYDLAVFIVLFSLLCNSPLLAVGALPLVLWAYLLDMYVSKYLVKRELGD</sequence>
<keyword evidence="5 7" id="KW-1133">Transmembrane helix</keyword>
<dbReference type="InterPro" id="IPR007208">
    <property type="entry name" value="MrpF/PhaF-like"/>
</dbReference>
<dbReference type="GO" id="GO:0005886">
    <property type="term" value="C:plasma membrane"/>
    <property type="evidence" value="ECO:0007669"/>
    <property type="project" value="UniProtKB-SubCell"/>
</dbReference>
<evidence type="ECO:0000256" key="1">
    <source>
        <dbReference type="ARBA" id="ARBA00004651"/>
    </source>
</evidence>
<accession>A3DM96</accession>
<dbReference type="Proteomes" id="UP000000254">
    <property type="component" value="Chromosome"/>
</dbReference>
<proteinExistence type="predicted"/>
<dbReference type="GeneID" id="4906751"/>
<organism evidence="8 9">
    <name type="scientific">Staphylothermus marinus (strain ATCC 43588 / DSM 3639 / JCM 9404 / F1)</name>
    <dbReference type="NCBI Taxonomy" id="399550"/>
    <lineage>
        <taxon>Archaea</taxon>
        <taxon>Thermoproteota</taxon>
        <taxon>Thermoprotei</taxon>
        <taxon>Desulfurococcales</taxon>
        <taxon>Desulfurococcaceae</taxon>
        <taxon>Staphylothermus</taxon>
    </lineage>
</organism>
<dbReference type="RefSeq" id="WP_011838947.1">
    <property type="nucleotide sequence ID" value="NC_009033.1"/>
</dbReference>
<dbReference type="PANTHER" id="PTHR34702:SF1">
    <property type="entry name" value="NA(+)_H(+) ANTIPORTER SUBUNIT F"/>
    <property type="match status" value="1"/>
</dbReference>
<dbReference type="HOGENOM" id="CLU_125825_5_0_2"/>
<dbReference type="STRING" id="399550.Smar_0650"/>
<dbReference type="KEGG" id="smr:Smar_0650"/>
<feature type="transmembrane region" description="Helical" evidence="7">
    <location>
        <begin position="12"/>
        <end position="30"/>
    </location>
</feature>
<evidence type="ECO:0000256" key="5">
    <source>
        <dbReference type="ARBA" id="ARBA00022989"/>
    </source>
</evidence>
<dbReference type="AlphaFoldDB" id="A3DM96"/>
<keyword evidence="3" id="KW-1003">Cell membrane</keyword>
<evidence type="ECO:0000256" key="4">
    <source>
        <dbReference type="ARBA" id="ARBA00022692"/>
    </source>
</evidence>
<evidence type="ECO:0000256" key="6">
    <source>
        <dbReference type="ARBA" id="ARBA00023136"/>
    </source>
</evidence>
<reference evidence="8 9" key="2">
    <citation type="journal article" date="2009" name="Stand. Genomic Sci.">
        <title>Complete genome sequence of Staphylothermus marinus Stetter and Fiala 1986 type strain F1.</title>
        <authorList>
            <person name="Anderson I.J."/>
            <person name="Sun H."/>
            <person name="Lapidus A."/>
            <person name="Copeland A."/>
            <person name="Glavina Del Rio T."/>
            <person name="Tice H."/>
            <person name="Dalin E."/>
            <person name="Lucas S."/>
            <person name="Barry K."/>
            <person name="Land M."/>
            <person name="Richardson P."/>
            <person name="Huber H."/>
            <person name="Kyrpides N.C."/>
        </authorList>
    </citation>
    <scope>NUCLEOTIDE SEQUENCE [LARGE SCALE GENOMIC DNA]</scope>
    <source>
        <strain evidence="9">ATCC 43588 / DSM 3639 / JCM 9404 / F1</strain>
    </source>
</reference>
<feature type="transmembrane region" description="Helical" evidence="7">
    <location>
        <begin position="67"/>
        <end position="86"/>
    </location>
</feature>
<evidence type="ECO:0000256" key="7">
    <source>
        <dbReference type="SAM" id="Phobius"/>
    </source>
</evidence>
<name>A3DM96_STAMF</name>
<keyword evidence="9" id="KW-1185">Reference proteome</keyword>
<comment type="subcellular location">
    <subcellularLocation>
        <location evidence="1">Cell membrane</location>
        <topology evidence="1">Multi-pass membrane protein</topology>
    </subcellularLocation>
</comment>
<evidence type="ECO:0000313" key="9">
    <source>
        <dbReference type="Proteomes" id="UP000000254"/>
    </source>
</evidence>
<gene>
    <name evidence="8" type="ordered locus">Smar_0650</name>
</gene>
<evidence type="ECO:0000313" key="8">
    <source>
        <dbReference type="EMBL" id="ABN69756.1"/>
    </source>
</evidence>
<dbReference type="GO" id="GO:0015385">
    <property type="term" value="F:sodium:proton antiporter activity"/>
    <property type="evidence" value="ECO:0007669"/>
    <property type="project" value="TreeGrafter"/>
</dbReference>
<evidence type="ECO:0000256" key="3">
    <source>
        <dbReference type="ARBA" id="ARBA00022475"/>
    </source>
</evidence>
<dbReference type="eggNOG" id="arCOG03121">
    <property type="taxonomic scope" value="Archaea"/>
</dbReference>
<protein>
    <submittedName>
        <fullName evidence="8">Multiple resistance and pH regulation protein F</fullName>
    </submittedName>
</protein>
<keyword evidence="4 7" id="KW-0812">Transmembrane</keyword>
<dbReference type="Pfam" id="PF04066">
    <property type="entry name" value="MrpF_PhaF"/>
    <property type="match status" value="1"/>
</dbReference>
<dbReference type="OrthoDB" id="84883at2157"/>
<evidence type="ECO:0000256" key="2">
    <source>
        <dbReference type="ARBA" id="ARBA00022448"/>
    </source>
</evidence>
<dbReference type="EMBL" id="CP000575">
    <property type="protein sequence ID" value="ABN69756.1"/>
    <property type="molecule type" value="Genomic_DNA"/>
</dbReference>
<dbReference type="PANTHER" id="PTHR34702">
    <property type="entry name" value="NA(+)/H(+) ANTIPORTER SUBUNIT F1"/>
    <property type="match status" value="1"/>
</dbReference>
<keyword evidence="6 7" id="KW-0472">Membrane</keyword>
<reference evidence="9" key="1">
    <citation type="journal article" date="2009" name="BMC Genomics">
        <title>The complete genome sequence of Staphylothermus marinus reveals differences in sulfur metabolism among heterotrophic Crenarchaeota.</title>
        <authorList>
            <person name="Anderson I.J."/>
            <person name="Dharmarajan L."/>
            <person name="Rodriguez J."/>
            <person name="Hooper S."/>
            <person name="Porat I."/>
            <person name="Ulrich L.E."/>
            <person name="Elkins J.G."/>
            <person name="Mavromatis K."/>
            <person name="Sun H."/>
            <person name="Land M."/>
            <person name="Lapidus A."/>
            <person name="Lucas S."/>
            <person name="Barry K."/>
            <person name="Huber H."/>
            <person name="Zhulin I.B."/>
            <person name="Whitman W.B."/>
            <person name="Mukhopadhyay B."/>
            <person name="Woese C."/>
            <person name="Bristow J."/>
            <person name="Kyrpides N."/>
        </authorList>
    </citation>
    <scope>NUCLEOTIDE SEQUENCE [LARGE SCALE GENOMIC DNA]</scope>
    <source>
        <strain evidence="9">ATCC 43588 / DSM 3639 / JCM 9404 / F1</strain>
    </source>
</reference>